<dbReference type="PATRIC" id="fig|458.5.peg.1563"/>
<dbReference type="RefSeq" id="WP_058531607.1">
    <property type="nucleotide sequence ID" value="NZ_CAAAIN010000015.1"/>
</dbReference>
<organism evidence="2 3">
    <name type="scientific">Legionella rubrilucens</name>
    <dbReference type="NCBI Taxonomy" id="458"/>
    <lineage>
        <taxon>Bacteria</taxon>
        <taxon>Pseudomonadati</taxon>
        <taxon>Pseudomonadota</taxon>
        <taxon>Gammaproteobacteria</taxon>
        <taxon>Legionellales</taxon>
        <taxon>Legionellaceae</taxon>
        <taxon>Legionella</taxon>
    </lineage>
</organism>
<gene>
    <name evidence="2" type="ORF">Lrub_1503</name>
</gene>
<keyword evidence="3" id="KW-1185">Reference proteome</keyword>
<comment type="caution">
    <text evidence="2">The sequence shown here is derived from an EMBL/GenBank/DDBJ whole genome shotgun (WGS) entry which is preliminary data.</text>
</comment>
<accession>A0A0W0XTD1</accession>
<evidence type="ECO:0000313" key="2">
    <source>
        <dbReference type="EMBL" id="KTD48055.1"/>
    </source>
</evidence>
<dbReference type="Proteomes" id="UP000054608">
    <property type="component" value="Unassembled WGS sequence"/>
</dbReference>
<evidence type="ECO:0000256" key="1">
    <source>
        <dbReference type="SAM" id="SignalP"/>
    </source>
</evidence>
<sequence>MSLKKIILIPGFIFSQLAIASVPVEVIDSCKNDKAANSSVAMTALTPPHGLGADETGCLDHFESTVNGFNYGYITCNDKTSLILKGNRFSLDTAVNHSINPAITPGKGHILPLSDWWKITYANTDYLCISTPLSSSGKGDNILQHYIVENAYNSNIPILNFYFFNKDIIPLADM</sequence>
<feature type="signal peptide" evidence="1">
    <location>
        <begin position="1"/>
        <end position="20"/>
    </location>
</feature>
<evidence type="ECO:0000313" key="3">
    <source>
        <dbReference type="Proteomes" id="UP000054608"/>
    </source>
</evidence>
<reference evidence="2 3" key="1">
    <citation type="submission" date="2015-11" db="EMBL/GenBank/DDBJ databases">
        <title>Genomic analysis of 38 Legionella species identifies large and diverse effector repertoires.</title>
        <authorList>
            <person name="Burstein D."/>
            <person name="Amaro F."/>
            <person name="Zusman T."/>
            <person name="Lifshitz Z."/>
            <person name="Cohen O."/>
            <person name="Gilbert J.A."/>
            <person name="Pupko T."/>
            <person name="Shuman H.A."/>
            <person name="Segal G."/>
        </authorList>
    </citation>
    <scope>NUCLEOTIDE SEQUENCE [LARGE SCALE GENOMIC DNA]</scope>
    <source>
        <strain evidence="2 3">WA-270A-C2</strain>
    </source>
</reference>
<name>A0A0W0XTD1_9GAMM</name>
<feature type="chain" id="PRO_5006916936" evidence="1">
    <location>
        <begin position="21"/>
        <end position="174"/>
    </location>
</feature>
<keyword evidence="1" id="KW-0732">Signal</keyword>
<dbReference type="AlphaFoldDB" id="A0A0W0XTD1"/>
<dbReference type="STRING" id="458.Lrub_1503"/>
<proteinExistence type="predicted"/>
<dbReference type="EMBL" id="LNYT01000015">
    <property type="protein sequence ID" value="KTD48055.1"/>
    <property type="molecule type" value="Genomic_DNA"/>
</dbReference>
<dbReference type="OrthoDB" id="5648087at2"/>
<protein>
    <submittedName>
        <fullName evidence="2">Uncharacterized protein</fullName>
    </submittedName>
</protein>